<dbReference type="Pfam" id="PF20641">
    <property type="entry name" value="TAF1C_beta-prop"/>
    <property type="match status" value="1"/>
</dbReference>
<protein>
    <recommendedName>
        <fullName evidence="1">TAF1C beta-propeller domain-containing protein</fullName>
    </recommendedName>
</protein>
<evidence type="ECO:0000259" key="1">
    <source>
        <dbReference type="Pfam" id="PF20641"/>
    </source>
</evidence>
<dbReference type="PANTHER" id="PTHR15319:SF1">
    <property type="entry name" value="TATA BOX-BINDING PROTEIN-ASSOCIATED FACTOR RNA POLYMERASE I SUBUNIT C"/>
    <property type="match status" value="1"/>
</dbReference>
<dbReference type="AlphaFoldDB" id="A0ABD0W2M5"/>
<accession>A0ABD0W2M5</accession>
<comment type="caution">
    <text evidence="2">The sequence shown here is derived from an EMBL/GenBank/DDBJ whole genome shotgun (WGS) entry which is preliminary data.</text>
</comment>
<proteinExistence type="predicted"/>
<dbReference type="EMBL" id="JAGEUA010000011">
    <property type="protein sequence ID" value="KAL0963248.1"/>
    <property type="molecule type" value="Genomic_DNA"/>
</dbReference>
<sequence>MIRKRMHVINQKFKHNVSGWGRYGAVLEVNAARPEEGACLPNVELKFKSQHQVKGDPCVPLEIIALPLLGPEIVSESSPTLSDRLDVSNHMQNFYLYNYEDAFCTMSHVLHDNFHFGQGKKKNRNAVHMWRQEHFMETLKYKKCEYTHLGPQTKGYISLLSDVIHDIPPSLLADLLHEELVHQREQEQFSERTTGGAIEYIPFSSSSTVQQGCLVYPGKASLNFHRVAWNFQEEKPPCFDLSPTPLSFQLSGTVRQISRGDWQDKCHVGVRSDYLCGVWCVSERLKPINLEVIQTKQPATCLQASPHVQGELVVANESGAAYLWTLGKGLQRFRNEDSNLYFNAKSSWRWCDFSGHPRVMVYADRSGVELTDIRDKDHCSHTLFRIGQTPDCKSGERVILTKYLKEAHTFHHLITTQHAAYIMDERFPCLPMIKWNHMMEYPPLFAQVVAGSPSGSGTTKVLLGSQRSQEVMLLQYSGGREEACVRRGTPRALPTPRHSLKHLPVHLPHLRLQALDRLTQHAAGLTFIHHNQGKEDFICVLQLTEVGDVFTTR</sequence>
<keyword evidence="3" id="KW-1185">Reference proteome</keyword>
<organism evidence="2 3">
    <name type="scientific">Umbra pygmaea</name>
    <name type="common">Eastern mudminnow</name>
    <dbReference type="NCBI Taxonomy" id="75934"/>
    <lineage>
        <taxon>Eukaryota</taxon>
        <taxon>Metazoa</taxon>
        <taxon>Chordata</taxon>
        <taxon>Craniata</taxon>
        <taxon>Vertebrata</taxon>
        <taxon>Euteleostomi</taxon>
        <taxon>Actinopterygii</taxon>
        <taxon>Neopterygii</taxon>
        <taxon>Teleostei</taxon>
        <taxon>Protacanthopterygii</taxon>
        <taxon>Esociformes</taxon>
        <taxon>Umbridae</taxon>
        <taxon>Umbra</taxon>
    </lineage>
</organism>
<evidence type="ECO:0000313" key="3">
    <source>
        <dbReference type="Proteomes" id="UP001557470"/>
    </source>
</evidence>
<dbReference type="InterPro" id="IPR038801">
    <property type="entry name" value="TAF1C"/>
</dbReference>
<name>A0ABD0W2M5_UMBPY</name>
<feature type="domain" description="TAF1C beta-propeller" evidence="1">
    <location>
        <begin position="268"/>
        <end position="405"/>
    </location>
</feature>
<evidence type="ECO:0000313" key="2">
    <source>
        <dbReference type="EMBL" id="KAL0963248.1"/>
    </source>
</evidence>
<gene>
    <name evidence="2" type="ORF">UPYG_G00351660</name>
</gene>
<dbReference type="InterPro" id="IPR049087">
    <property type="entry name" value="TAF1C_beta-prop"/>
</dbReference>
<dbReference type="PANTHER" id="PTHR15319">
    <property type="entry name" value="TATA BOX-BINDING PROTEIN ASSOCIATED FACTOR RNA POLYMERASE I SUBUNIT C"/>
    <property type="match status" value="1"/>
</dbReference>
<dbReference type="Proteomes" id="UP001557470">
    <property type="component" value="Unassembled WGS sequence"/>
</dbReference>
<reference evidence="2 3" key="1">
    <citation type="submission" date="2024-06" db="EMBL/GenBank/DDBJ databases">
        <authorList>
            <person name="Pan Q."/>
            <person name="Wen M."/>
            <person name="Jouanno E."/>
            <person name="Zahm M."/>
            <person name="Klopp C."/>
            <person name="Cabau C."/>
            <person name="Louis A."/>
            <person name="Berthelot C."/>
            <person name="Parey E."/>
            <person name="Roest Crollius H."/>
            <person name="Montfort J."/>
            <person name="Robinson-Rechavi M."/>
            <person name="Bouchez O."/>
            <person name="Lampietro C."/>
            <person name="Lopez Roques C."/>
            <person name="Donnadieu C."/>
            <person name="Postlethwait J."/>
            <person name="Bobe J."/>
            <person name="Verreycken H."/>
            <person name="Guiguen Y."/>
        </authorList>
    </citation>
    <scope>NUCLEOTIDE SEQUENCE [LARGE SCALE GENOMIC DNA]</scope>
    <source>
        <strain evidence="2">Up_M1</strain>
        <tissue evidence="2">Testis</tissue>
    </source>
</reference>